<dbReference type="GO" id="GO:0005886">
    <property type="term" value="C:plasma membrane"/>
    <property type="evidence" value="ECO:0007669"/>
    <property type="project" value="TreeGrafter"/>
</dbReference>
<feature type="transmembrane region" description="Helical" evidence="2">
    <location>
        <begin position="164"/>
        <end position="181"/>
    </location>
</feature>
<dbReference type="GO" id="GO:0004190">
    <property type="term" value="F:aspartic-type endopeptidase activity"/>
    <property type="evidence" value="ECO:0007669"/>
    <property type="project" value="InterPro"/>
</dbReference>
<evidence type="ECO:0000259" key="3">
    <source>
        <dbReference type="Pfam" id="PF01478"/>
    </source>
</evidence>
<feature type="transmembrane region" description="Helical" evidence="2">
    <location>
        <begin position="64"/>
        <end position="82"/>
    </location>
</feature>
<comment type="caution">
    <text evidence="4">The sequence shown here is derived from an EMBL/GenBank/DDBJ whole genome shotgun (WGS) entry which is preliminary data.</text>
</comment>
<dbReference type="EMBL" id="VOGC01000007">
    <property type="protein sequence ID" value="MQN02082.1"/>
    <property type="molecule type" value="Genomic_DNA"/>
</dbReference>
<protein>
    <recommendedName>
        <fullName evidence="3">Prepilin type IV endopeptidase peptidase domain-containing protein</fullName>
    </recommendedName>
</protein>
<dbReference type="PANTHER" id="PTHR30487">
    <property type="entry name" value="TYPE 4 PREPILIN-LIKE PROTEINS LEADER PEPTIDE-PROCESSING ENZYME"/>
    <property type="match status" value="1"/>
</dbReference>
<keyword evidence="5" id="KW-1185">Reference proteome</keyword>
<keyword evidence="2" id="KW-1133">Transmembrane helix</keyword>
<sequence length="185" mass="19843">MKYNPFIESGSEREGDMKNIFLAALLGAATAADFKRGKIPNKLIIFGYLTGLMIRITEGGPAGLALGILEGLLTLAAFYIFYLTGAVGAGDVKLLSVIGLFSGIVFAVRTAFYSLLAAGVVAAIYLLKSGEAAARFQEFFSHIGICISQKKLIRYRTSGDKGNLHYALYISIGFLVALALGKEFR</sequence>
<dbReference type="GO" id="GO:0006465">
    <property type="term" value="P:signal peptide processing"/>
    <property type="evidence" value="ECO:0007669"/>
    <property type="project" value="TreeGrafter"/>
</dbReference>
<dbReference type="AlphaFoldDB" id="A0A6N7J0N7"/>
<keyword evidence="2" id="KW-0812">Transmembrane</keyword>
<keyword evidence="2" id="KW-0472">Membrane</keyword>
<accession>A0A6N7J0N7</accession>
<evidence type="ECO:0000313" key="4">
    <source>
        <dbReference type="EMBL" id="MQN02082.1"/>
    </source>
</evidence>
<feature type="domain" description="Prepilin type IV endopeptidase peptidase" evidence="3">
    <location>
        <begin position="20"/>
        <end position="125"/>
    </location>
</feature>
<organism evidence="4 5">
    <name type="scientific">Candidatus Weimeria bifida</name>
    <dbReference type="NCBI Taxonomy" id="2599074"/>
    <lineage>
        <taxon>Bacteria</taxon>
        <taxon>Bacillati</taxon>
        <taxon>Bacillota</taxon>
        <taxon>Clostridia</taxon>
        <taxon>Lachnospirales</taxon>
        <taxon>Lachnospiraceae</taxon>
        <taxon>Candidatus Weimeria</taxon>
    </lineage>
</organism>
<evidence type="ECO:0000256" key="2">
    <source>
        <dbReference type="SAM" id="Phobius"/>
    </source>
</evidence>
<reference evidence="4" key="1">
    <citation type="journal article" date="2020" name="Appl. Environ. Microbiol.">
        <title>Medium-Chain Fatty Acid Synthesis by 'Candidatus Weimeria bifida' gen. nov., sp. nov., and 'Candidatus Pseudoramibacter fermentans' sp. nov.</title>
        <authorList>
            <person name="Scarborough M.J."/>
            <person name="Myers K.S."/>
            <person name="Donohue T.J."/>
            <person name="Noguera D.R."/>
        </authorList>
    </citation>
    <scope>NUCLEOTIDE SEQUENCE</scope>
    <source>
        <strain evidence="4">LCO1.1</strain>
    </source>
</reference>
<dbReference type="Pfam" id="PF01478">
    <property type="entry name" value="Peptidase_A24"/>
    <property type="match status" value="1"/>
</dbReference>
<comment type="similarity">
    <text evidence="1">Belongs to the peptidase A24 family.</text>
</comment>
<evidence type="ECO:0000256" key="1">
    <source>
        <dbReference type="ARBA" id="ARBA00005801"/>
    </source>
</evidence>
<proteinExistence type="inferred from homology"/>
<dbReference type="Gene3D" id="1.20.120.1220">
    <property type="match status" value="1"/>
</dbReference>
<dbReference type="InterPro" id="IPR000045">
    <property type="entry name" value="Prepilin_IV_endopep_pep"/>
</dbReference>
<dbReference type="Proteomes" id="UP000460257">
    <property type="component" value="Unassembled WGS sequence"/>
</dbReference>
<feature type="transmembrane region" description="Helical" evidence="2">
    <location>
        <begin position="94"/>
        <end position="127"/>
    </location>
</feature>
<gene>
    <name evidence="4" type="ORF">FRC54_09320</name>
</gene>
<name>A0A6N7J0N7_9FIRM</name>
<dbReference type="PANTHER" id="PTHR30487:SF0">
    <property type="entry name" value="PREPILIN LEADER PEPTIDASE_N-METHYLTRANSFERASE-RELATED"/>
    <property type="match status" value="1"/>
</dbReference>
<dbReference type="InterPro" id="IPR050882">
    <property type="entry name" value="Prepilin_peptidase/N-MTase"/>
</dbReference>
<evidence type="ECO:0000313" key="5">
    <source>
        <dbReference type="Proteomes" id="UP000460257"/>
    </source>
</evidence>